<proteinExistence type="predicted"/>
<name>A0A2N3I151_9BACT</name>
<dbReference type="SMART" id="SM00642">
    <property type="entry name" value="Aamy"/>
    <property type="match status" value="1"/>
</dbReference>
<dbReference type="GO" id="GO:0005975">
    <property type="term" value="P:carbohydrate metabolic process"/>
    <property type="evidence" value="ECO:0007669"/>
    <property type="project" value="InterPro"/>
</dbReference>
<dbReference type="InterPro" id="IPR006047">
    <property type="entry name" value="GH13_cat_dom"/>
</dbReference>
<dbReference type="CDD" id="cd11313">
    <property type="entry name" value="AmyAc_arch_bac_AmyA"/>
    <property type="match status" value="1"/>
</dbReference>
<dbReference type="Proteomes" id="UP000233618">
    <property type="component" value="Unassembled WGS sequence"/>
</dbReference>
<dbReference type="Gene3D" id="2.60.40.1180">
    <property type="entry name" value="Golgi alpha-mannosidase II"/>
    <property type="match status" value="1"/>
</dbReference>
<dbReference type="PANTHER" id="PTHR47786">
    <property type="entry name" value="ALPHA-1,4-GLUCAN:MALTOSE-1-PHOSPHATE MALTOSYLTRANSFERASE"/>
    <property type="match status" value="1"/>
</dbReference>
<organism evidence="3 4">
    <name type="scientific">Labilibaculum manganireducens</name>
    <dbReference type="NCBI Taxonomy" id="1940525"/>
    <lineage>
        <taxon>Bacteria</taxon>
        <taxon>Pseudomonadati</taxon>
        <taxon>Bacteroidota</taxon>
        <taxon>Bacteroidia</taxon>
        <taxon>Marinilabiliales</taxon>
        <taxon>Marinifilaceae</taxon>
        <taxon>Labilibaculum</taxon>
    </lineage>
</organism>
<evidence type="ECO:0000313" key="4">
    <source>
        <dbReference type="Proteomes" id="UP000233618"/>
    </source>
</evidence>
<dbReference type="InterPro" id="IPR013780">
    <property type="entry name" value="Glyco_hydro_b"/>
</dbReference>
<feature type="chain" id="PRO_5014749092" evidence="1">
    <location>
        <begin position="22"/>
        <end position="458"/>
    </location>
</feature>
<dbReference type="InterPro" id="IPR032091">
    <property type="entry name" value="Malt_amylase-like_C"/>
</dbReference>
<dbReference type="Gene3D" id="3.20.20.80">
    <property type="entry name" value="Glycosidases"/>
    <property type="match status" value="1"/>
</dbReference>
<dbReference type="PANTHER" id="PTHR47786:SF2">
    <property type="entry name" value="GLYCOSYL HYDROLASE FAMILY 13 CATALYTIC DOMAIN-CONTAINING PROTEIN"/>
    <property type="match status" value="1"/>
</dbReference>
<accession>A0A2N3I151</accession>
<feature type="signal peptide" evidence="1">
    <location>
        <begin position="1"/>
        <end position="21"/>
    </location>
</feature>
<keyword evidence="1" id="KW-0732">Signal</keyword>
<evidence type="ECO:0000256" key="1">
    <source>
        <dbReference type="SAM" id="SignalP"/>
    </source>
</evidence>
<dbReference type="SUPFAM" id="SSF51445">
    <property type="entry name" value="(Trans)glycosidases"/>
    <property type="match status" value="1"/>
</dbReference>
<dbReference type="AlphaFoldDB" id="A0A2N3I151"/>
<dbReference type="Pfam" id="PF16657">
    <property type="entry name" value="Malt_amylase_C"/>
    <property type="match status" value="1"/>
</dbReference>
<dbReference type="SUPFAM" id="SSF51011">
    <property type="entry name" value="Glycosyl hydrolase domain"/>
    <property type="match status" value="1"/>
</dbReference>
<protein>
    <submittedName>
        <fullName evidence="3">Alpha-amylase</fullName>
    </submittedName>
</protein>
<dbReference type="Pfam" id="PF00128">
    <property type="entry name" value="Alpha-amylase"/>
    <property type="match status" value="2"/>
</dbReference>
<evidence type="ECO:0000259" key="2">
    <source>
        <dbReference type="SMART" id="SM00642"/>
    </source>
</evidence>
<sequence length="458" mass="52107">MKKFNHIVLGLALLTGMLASCQNKPAKKAVAEEVKVEKPLAWTRNANIYEVNIRQYTPEGTINAFVEHMPRLKEMGVDILWVMPVFPISEKNRKGSMGSYYAVSDYRAVNPEFGTMDDLKNMVNKAHEMGMHVILDWVANHTGWDNILMTEHPDFYTKNEAGEIVIPEGTDWSDTADLNYDNNELREYMIGSLKYWIENADVDGFRCDVAGMVPTDFWEKARKDLDAVKPVFMLAEDGGPELVQNAFDMCYGWDFHHLMNEIAKGEKNANDIEAYFTKIDTVFPADSYIMNFITNHDENSWNGTVKERMGDAGNTFAVLTFTMPGMPLIYSGQEAGMDKRLKFFEKDDINWSNKSLLPFYTQLLSLKSTNKALQNGVKGGEIVRISSDKNEAVYAFSREAEGDKVLVVLNLTADAQEFTFASEVLAGDYKDYFSKEEVKFSAKEKMSLKAWEYKVFLK</sequence>
<keyword evidence="4" id="KW-1185">Reference proteome</keyword>
<dbReference type="PROSITE" id="PS51257">
    <property type="entry name" value="PROKAR_LIPOPROTEIN"/>
    <property type="match status" value="1"/>
</dbReference>
<evidence type="ECO:0000313" key="3">
    <source>
        <dbReference type="EMBL" id="PKQ64036.1"/>
    </source>
</evidence>
<gene>
    <name evidence="3" type="ORF">BZG01_15180</name>
</gene>
<dbReference type="InterPro" id="IPR017853">
    <property type="entry name" value="GH"/>
</dbReference>
<reference evidence="3 4" key="1">
    <citation type="journal article" date="2017" name="Front. Microbiol.">
        <title>Labilibaculum manganireducens gen. nov., sp. nov. and Labilibaculum filiforme sp. nov., Novel Bacteroidetes Isolated from Subsurface Sediments of the Baltic Sea.</title>
        <authorList>
            <person name="Vandieken V."/>
            <person name="Marshall I.P."/>
            <person name="Niemann H."/>
            <person name="Engelen B."/>
            <person name="Cypionka H."/>
        </authorList>
    </citation>
    <scope>NUCLEOTIDE SEQUENCE [LARGE SCALE GENOMIC DNA]</scope>
    <source>
        <strain evidence="3 4">59.10-2M</strain>
    </source>
</reference>
<feature type="domain" description="Glycosyl hydrolase family 13 catalytic" evidence="2">
    <location>
        <begin position="41"/>
        <end position="367"/>
    </location>
</feature>
<comment type="caution">
    <text evidence="3">The sequence shown here is derived from an EMBL/GenBank/DDBJ whole genome shotgun (WGS) entry which is preliminary data.</text>
</comment>
<dbReference type="EMBL" id="MVDE01000026">
    <property type="protein sequence ID" value="PKQ64036.1"/>
    <property type="molecule type" value="Genomic_DNA"/>
</dbReference>
<dbReference type="RefSeq" id="WP_101310697.1">
    <property type="nucleotide sequence ID" value="NZ_MVDE01000026.1"/>
</dbReference>